<name>A0A4V2PY84_9SPHI</name>
<sequence length="655" mass="74952">MKNLSPLNVNPIKNFLLNDKHLHPLIILFIDMVLISCAFTLSFFIVEWFEFFRIDLERYSAYIVLFNLAALPIIFLLKLHTRLLRFSNTIDLLHIFFATLIVTLLFLSGVLLFGDHIIKGNYKALYQVLIINIFVCSTLLIIFRLLAKSFYLSMVQHFSNKKAHRVLIYGSDKNAVLVKRALENDQEMNYIIEGFIDIEQNRFNSYVEQKKVYHFSDMERLKKQKNIDELLIVNENLDQKSKQTVIECCMRLGIQVLTIPPSKNWLSGKVAKKQIRELQIEDLLQRKPINISCNMVKKHIKGKRILITGAAGSIGSEIVRQVLSYKPSFLILCDNAESPLYNIQLEIEENFPNANIEIVIADVKEYDRMYKLFDVCRPEVVYHAAAYKHVPLMENNPFEAIAVNVGGTKNIADLSVEFDIEKFIMISTDKAVNPTNVMGASKRLAEIYTQSLDSFPHGKTRFITTRFGNVLGSNGSVIPRFRGQIEKGGPITVTHPEITRYFMTIPEAVQLVLEAETMGQGGEIFVFDMGKPVKILDMAKKMIQLAGLEEGKDIEIVFTGLRPGEKLYEELLASTELTIATHHKKINIARVQNYPYKQANKAIEELLKVNLHHNNEEVVRMMKKIVPEFLSKNSVYEDLDPNTNQQISQSIEEVG</sequence>
<dbReference type="PANTHER" id="PTHR43318">
    <property type="entry name" value="UDP-N-ACETYLGLUCOSAMINE 4,6-DEHYDRATASE"/>
    <property type="match status" value="1"/>
</dbReference>
<dbReference type="AlphaFoldDB" id="A0A4V2PY84"/>
<dbReference type="Gene3D" id="3.40.50.720">
    <property type="entry name" value="NAD(P)-binding Rossmann-like Domain"/>
    <property type="match status" value="2"/>
</dbReference>
<feature type="transmembrane region" description="Helical" evidence="2">
    <location>
        <begin position="92"/>
        <end position="113"/>
    </location>
</feature>
<keyword evidence="2" id="KW-0472">Membrane</keyword>
<keyword evidence="5" id="KW-1185">Reference proteome</keyword>
<dbReference type="InterPro" id="IPR036291">
    <property type="entry name" value="NAD(P)-bd_dom_sf"/>
</dbReference>
<comment type="similarity">
    <text evidence="1">Belongs to the polysaccharide synthase family.</text>
</comment>
<dbReference type="Pfam" id="PF02719">
    <property type="entry name" value="Polysacc_synt_2"/>
    <property type="match status" value="1"/>
</dbReference>
<feature type="domain" description="Polysaccharide biosynthesis protein CapD-like" evidence="3">
    <location>
        <begin position="305"/>
        <end position="589"/>
    </location>
</feature>
<dbReference type="SUPFAM" id="SSF51735">
    <property type="entry name" value="NAD(P)-binding Rossmann-fold domains"/>
    <property type="match status" value="2"/>
</dbReference>
<comment type="caution">
    <text evidence="4">The sequence shown here is derived from an EMBL/GenBank/DDBJ whole genome shotgun (WGS) entry which is preliminary data.</text>
</comment>
<gene>
    <name evidence="4" type="ORF">C8N28_0307</name>
</gene>
<dbReference type="Proteomes" id="UP000294616">
    <property type="component" value="Unassembled WGS sequence"/>
</dbReference>
<feature type="transmembrane region" description="Helical" evidence="2">
    <location>
        <begin position="25"/>
        <end position="49"/>
    </location>
</feature>
<proteinExistence type="inferred from homology"/>
<keyword evidence="2" id="KW-0812">Transmembrane</keyword>
<evidence type="ECO:0000313" key="4">
    <source>
        <dbReference type="EMBL" id="TCK85011.1"/>
    </source>
</evidence>
<dbReference type="InterPro" id="IPR051203">
    <property type="entry name" value="Polysaccharide_Synthase-Rel"/>
</dbReference>
<accession>A0A4V2PY84</accession>
<feature type="transmembrane region" description="Helical" evidence="2">
    <location>
        <begin position="61"/>
        <end position="80"/>
    </location>
</feature>
<evidence type="ECO:0000313" key="5">
    <source>
        <dbReference type="Proteomes" id="UP000294616"/>
    </source>
</evidence>
<feature type="transmembrane region" description="Helical" evidence="2">
    <location>
        <begin position="125"/>
        <end position="147"/>
    </location>
</feature>
<evidence type="ECO:0000256" key="1">
    <source>
        <dbReference type="ARBA" id="ARBA00007430"/>
    </source>
</evidence>
<protein>
    <submittedName>
        <fullName evidence="4">FlaA1/EpsC-like NDP-sugar epimerase</fullName>
    </submittedName>
</protein>
<dbReference type="InterPro" id="IPR003869">
    <property type="entry name" value="Polysac_CapD-like"/>
</dbReference>
<dbReference type="EMBL" id="SMGO01000001">
    <property type="protein sequence ID" value="TCK85011.1"/>
    <property type="molecule type" value="Genomic_DNA"/>
</dbReference>
<dbReference type="OrthoDB" id="9803111at2"/>
<evidence type="ECO:0000256" key="2">
    <source>
        <dbReference type="SAM" id="Phobius"/>
    </source>
</evidence>
<evidence type="ECO:0000259" key="3">
    <source>
        <dbReference type="Pfam" id="PF02719"/>
    </source>
</evidence>
<reference evidence="4 5" key="1">
    <citation type="submission" date="2019-03" db="EMBL/GenBank/DDBJ databases">
        <title>Genomic Encyclopedia of Archaeal and Bacterial Type Strains, Phase II (KMG-II): from individual species to whole genera.</title>
        <authorList>
            <person name="Goeker M."/>
        </authorList>
    </citation>
    <scope>NUCLEOTIDE SEQUENCE [LARGE SCALE GENOMIC DNA]</scope>
    <source>
        <strain evidence="4 5">DSM 22554</strain>
    </source>
</reference>
<dbReference type="CDD" id="cd05237">
    <property type="entry name" value="UDP_invert_4-6DH_SDR_e"/>
    <property type="match status" value="1"/>
</dbReference>
<organism evidence="4 5">
    <name type="scientific">Albibacterium bauzanense</name>
    <dbReference type="NCBI Taxonomy" id="653929"/>
    <lineage>
        <taxon>Bacteria</taxon>
        <taxon>Pseudomonadati</taxon>
        <taxon>Bacteroidota</taxon>
        <taxon>Sphingobacteriia</taxon>
        <taxon>Sphingobacteriales</taxon>
        <taxon>Sphingobacteriaceae</taxon>
        <taxon>Albibacterium</taxon>
    </lineage>
</organism>
<dbReference type="RefSeq" id="WP_132220864.1">
    <property type="nucleotide sequence ID" value="NZ_SMGO01000001.1"/>
</dbReference>
<dbReference type="PANTHER" id="PTHR43318:SF1">
    <property type="entry name" value="POLYSACCHARIDE BIOSYNTHESIS PROTEIN EPSC-RELATED"/>
    <property type="match status" value="1"/>
</dbReference>
<keyword evidence="2" id="KW-1133">Transmembrane helix</keyword>